<evidence type="ECO:0000313" key="2">
    <source>
        <dbReference type="Proteomes" id="UP001215598"/>
    </source>
</evidence>
<evidence type="ECO:0000313" key="1">
    <source>
        <dbReference type="EMBL" id="KAJ7785830.1"/>
    </source>
</evidence>
<keyword evidence="2" id="KW-1185">Reference proteome</keyword>
<protein>
    <submittedName>
        <fullName evidence="1">Uncharacterized protein</fullName>
    </submittedName>
</protein>
<organism evidence="1 2">
    <name type="scientific">Mycena metata</name>
    <dbReference type="NCBI Taxonomy" id="1033252"/>
    <lineage>
        <taxon>Eukaryota</taxon>
        <taxon>Fungi</taxon>
        <taxon>Dikarya</taxon>
        <taxon>Basidiomycota</taxon>
        <taxon>Agaricomycotina</taxon>
        <taxon>Agaricomycetes</taxon>
        <taxon>Agaricomycetidae</taxon>
        <taxon>Agaricales</taxon>
        <taxon>Marasmiineae</taxon>
        <taxon>Mycenaceae</taxon>
        <taxon>Mycena</taxon>
    </lineage>
</organism>
<reference evidence="1" key="1">
    <citation type="submission" date="2023-03" db="EMBL/GenBank/DDBJ databases">
        <title>Massive genome expansion in bonnet fungi (Mycena s.s.) driven by repeated elements and novel gene families across ecological guilds.</title>
        <authorList>
            <consortium name="Lawrence Berkeley National Laboratory"/>
            <person name="Harder C.B."/>
            <person name="Miyauchi S."/>
            <person name="Viragh M."/>
            <person name="Kuo A."/>
            <person name="Thoen E."/>
            <person name="Andreopoulos B."/>
            <person name="Lu D."/>
            <person name="Skrede I."/>
            <person name="Drula E."/>
            <person name="Henrissat B."/>
            <person name="Morin E."/>
            <person name="Kohler A."/>
            <person name="Barry K."/>
            <person name="LaButti K."/>
            <person name="Morin E."/>
            <person name="Salamov A."/>
            <person name="Lipzen A."/>
            <person name="Mereny Z."/>
            <person name="Hegedus B."/>
            <person name="Baldrian P."/>
            <person name="Stursova M."/>
            <person name="Weitz H."/>
            <person name="Taylor A."/>
            <person name="Grigoriev I.V."/>
            <person name="Nagy L.G."/>
            <person name="Martin F."/>
            <person name="Kauserud H."/>
        </authorList>
    </citation>
    <scope>NUCLEOTIDE SEQUENCE</scope>
    <source>
        <strain evidence="1">CBHHK182m</strain>
    </source>
</reference>
<dbReference type="EMBL" id="JARKIB010000001">
    <property type="protein sequence ID" value="KAJ7785830.1"/>
    <property type="molecule type" value="Genomic_DNA"/>
</dbReference>
<name>A0AAD7KHF6_9AGAR</name>
<proteinExistence type="predicted"/>
<dbReference type="Proteomes" id="UP001215598">
    <property type="component" value="Unassembled WGS sequence"/>
</dbReference>
<gene>
    <name evidence="1" type="ORF">B0H16DRAFT_1445796</name>
</gene>
<accession>A0AAD7KHF6</accession>
<comment type="caution">
    <text evidence="1">The sequence shown here is derived from an EMBL/GenBank/DDBJ whole genome shotgun (WGS) entry which is preliminary data.</text>
</comment>
<dbReference type="AlphaFoldDB" id="A0AAD7KHF6"/>
<sequence length="462" mass="51725">MSRASRVYHLDFEAKPDGIVMDEREIPSSPILDFYLEEFYLRVKVLLVDVPYINERRVYKSYLCHIAPRFEGPDSEAAVKTYTDFERAVAAIVDEHFDDLCPQAKAAVMFPREPLDPRRPYQLIDADSLSMRPKLIVLKVWVYMLPQIHEYSGKSLAFISLSNRTTVTSCAVERSEMMVKLRKLHPQDHACSGPPEEESRPSTPFDCSSILADLPFTPSDRPSTRAPSSSFVGQSETRPFTLLPSLLIRFEFPQVAKKIVSIFDNLANLSSPTQPVYAKGPSSSSLPPVSNFLNTIIFCSGSAPFQDTAQKDLTNETLIRLHVLINFKCIPLALVDAQSHCRKPSRSDPTVDVNSTVYSISRSAHCSQLDDPEHQSFAGPCVLSCIDERTDGAERPLKSILLLPLRKSKASEIHAPWFPAMKKAFSVRLQNIACFEQSVGYRRRPAAGFGTFNAATMRSVLC</sequence>